<keyword evidence="2" id="KW-1185">Reference proteome</keyword>
<proteinExistence type="predicted"/>
<comment type="caution">
    <text evidence="1">The sequence shown here is derived from an EMBL/GenBank/DDBJ whole genome shotgun (WGS) entry which is preliminary data.</text>
</comment>
<name>A0A512BT85_9HYPH</name>
<evidence type="ECO:0000313" key="1">
    <source>
        <dbReference type="EMBL" id="GEO15140.1"/>
    </source>
</evidence>
<protein>
    <submittedName>
        <fullName evidence="1">Uncharacterized protein</fullName>
    </submittedName>
</protein>
<dbReference type="RefSeq" id="WP_147021783.1">
    <property type="nucleotide sequence ID" value="NZ_BJYU01000037.1"/>
</dbReference>
<evidence type="ECO:0000313" key="2">
    <source>
        <dbReference type="Proteomes" id="UP000321085"/>
    </source>
</evidence>
<organism evidence="1 2">
    <name type="scientific">Microvirga aerophila</name>
    <dbReference type="NCBI Taxonomy" id="670291"/>
    <lineage>
        <taxon>Bacteria</taxon>
        <taxon>Pseudomonadati</taxon>
        <taxon>Pseudomonadota</taxon>
        <taxon>Alphaproteobacteria</taxon>
        <taxon>Hyphomicrobiales</taxon>
        <taxon>Methylobacteriaceae</taxon>
        <taxon>Microvirga</taxon>
    </lineage>
</organism>
<dbReference type="AlphaFoldDB" id="A0A512BT85"/>
<sequence length="197" mass="21305">MRMALKVLTLAALTMGGAATIEPTPAEAQGYRVVRVGGGGGAVRFRGGGPGFVATRPGGFYRGGGFYGPRYGWRGGYRPAAYGPRYGWRGGYRPAYYGGGYGWGGGYRRAYYGPRYGYYGYYGGGYPYGYYRRSYDGGGAVVAGLIGGLALGAIANAATQPYYRPAAYPAYSRCFFERRRIVTRNGNAVVRRVRTCY</sequence>
<gene>
    <name evidence="1" type="ORF">MAE02_28360</name>
</gene>
<accession>A0A512BT85</accession>
<reference evidence="1 2" key="1">
    <citation type="submission" date="2019-07" db="EMBL/GenBank/DDBJ databases">
        <title>Whole genome shotgun sequence of Microvirga aerophila NBRC 106136.</title>
        <authorList>
            <person name="Hosoyama A."/>
            <person name="Uohara A."/>
            <person name="Ohji S."/>
            <person name="Ichikawa N."/>
        </authorList>
    </citation>
    <scope>NUCLEOTIDE SEQUENCE [LARGE SCALE GENOMIC DNA]</scope>
    <source>
        <strain evidence="1 2">NBRC 106136</strain>
    </source>
</reference>
<dbReference type="EMBL" id="BJYU01000037">
    <property type="protein sequence ID" value="GEO15140.1"/>
    <property type="molecule type" value="Genomic_DNA"/>
</dbReference>
<dbReference type="Proteomes" id="UP000321085">
    <property type="component" value="Unassembled WGS sequence"/>
</dbReference>